<keyword evidence="3 5" id="KW-0067">ATP-binding</keyword>
<dbReference type="Pfam" id="PF00225">
    <property type="entry name" value="Kinesin"/>
    <property type="match status" value="1"/>
</dbReference>
<dbReference type="InterPro" id="IPR027640">
    <property type="entry name" value="Kinesin-like_fam"/>
</dbReference>
<evidence type="ECO:0000313" key="7">
    <source>
        <dbReference type="EMBL" id="CAI8031370.1"/>
    </source>
</evidence>
<feature type="binding site" evidence="5">
    <location>
        <begin position="91"/>
        <end position="98"/>
    </location>
    <ligand>
        <name>ATP</name>
        <dbReference type="ChEBI" id="CHEBI:30616"/>
    </ligand>
</feature>
<comment type="caution">
    <text evidence="7">The sequence shown here is derived from an EMBL/GenBank/DDBJ whole genome shotgun (WGS) entry which is preliminary data.</text>
</comment>
<dbReference type="PANTHER" id="PTHR47969:SF28">
    <property type="entry name" value="KINESIN-LIKE PROTEIN KIF21B"/>
    <property type="match status" value="1"/>
</dbReference>
<dbReference type="PANTHER" id="PTHR47969">
    <property type="entry name" value="CHROMOSOME-ASSOCIATED KINESIN KIF4A-RELATED"/>
    <property type="match status" value="1"/>
</dbReference>
<evidence type="ECO:0000256" key="4">
    <source>
        <dbReference type="ARBA" id="ARBA00023212"/>
    </source>
</evidence>
<keyword evidence="4" id="KW-0963">Cytoplasm</keyword>
<comment type="subcellular location">
    <subcellularLocation>
        <location evidence="1">Cytoplasm</location>
        <location evidence="1">Cytoskeleton</location>
    </subcellularLocation>
</comment>
<sequence length="264" mass="28851">MTTNGGEGNETSVQVALRVRPQNSKEQIDMCQICTFCIPGQPQIVLGKDKAFTYDFVLDTDSEQDEIYSQCIEGLVAGCFEGYNATVLAYGQTGSGKTYTMGTGFGMAVLPEQLGVIPRAVRQLFATIDQLRDDAIASGDPPPQFEISAQFLELYNEDLIDLFDCNREALKKLRIHEDPNGGIYIAGVISQRVESVEETLSCLKQGALSRTVGSTNMNAQSSRSHAIFTLQVSQQRPIKTPISSEIVEEGREGSYSTKSLTGRI</sequence>
<dbReference type="GO" id="GO:0008017">
    <property type="term" value="F:microtubule binding"/>
    <property type="evidence" value="ECO:0007669"/>
    <property type="project" value="InterPro"/>
</dbReference>
<keyword evidence="5" id="KW-0505">Motor protein</keyword>
<dbReference type="SUPFAM" id="SSF52540">
    <property type="entry name" value="P-loop containing nucleoside triphosphate hydrolases"/>
    <property type="match status" value="1"/>
</dbReference>
<proteinExistence type="inferred from homology"/>
<dbReference type="GO" id="GO:0003777">
    <property type="term" value="F:microtubule motor activity"/>
    <property type="evidence" value="ECO:0007669"/>
    <property type="project" value="InterPro"/>
</dbReference>
<dbReference type="InterPro" id="IPR001752">
    <property type="entry name" value="Kinesin_motor_dom"/>
</dbReference>
<evidence type="ECO:0000256" key="5">
    <source>
        <dbReference type="PROSITE-ProRule" id="PRU00283"/>
    </source>
</evidence>
<dbReference type="GO" id="GO:0007052">
    <property type="term" value="P:mitotic spindle organization"/>
    <property type="evidence" value="ECO:0007669"/>
    <property type="project" value="TreeGrafter"/>
</dbReference>
<dbReference type="InterPro" id="IPR027417">
    <property type="entry name" value="P-loop_NTPase"/>
</dbReference>
<keyword evidence="4" id="KW-0206">Cytoskeleton</keyword>
<dbReference type="GO" id="GO:0051231">
    <property type="term" value="P:spindle elongation"/>
    <property type="evidence" value="ECO:0007669"/>
    <property type="project" value="TreeGrafter"/>
</dbReference>
<evidence type="ECO:0000259" key="6">
    <source>
        <dbReference type="PROSITE" id="PS50067"/>
    </source>
</evidence>
<evidence type="ECO:0000256" key="1">
    <source>
        <dbReference type="ARBA" id="ARBA00004245"/>
    </source>
</evidence>
<accession>A0AA35SJR0</accession>
<reference evidence="7" key="1">
    <citation type="submission" date="2023-03" db="EMBL/GenBank/DDBJ databases">
        <authorList>
            <person name="Steffen K."/>
            <person name="Cardenas P."/>
        </authorList>
    </citation>
    <scope>NUCLEOTIDE SEQUENCE</scope>
</reference>
<dbReference type="PRINTS" id="PR00380">
    <property type="entry name" value="KINESINHEAVY"/>
</dbReference>
<keyword evidence="2 5" id="KW-0547">Nucleotide-binding</keyword>
<dbReference type="Gene3D" id="3.40.850.10">
    <property type="entry name" value="Kinesin motor domain"/>
    <property type="match status" value="1"/>
</dbReference>
<dbReference type="PROSITE" id="PS50067">
    <property type="entry name" value="KINESIN_MOTOR_2"/>
    <property type="match status" value="1"/>
</dbReference>
<dbReference type="AlphaFoldDB" id="A0AA35SJR0"/>
<comment type="similarity">
    <text evidence="5">Belongs to the TRAFAC class myosin-kinesin ATPase superfamily. Kinesin family.</text>
</comment>
<name>A0AA35SJR0_GEOBA</name>
<keyword evidence="8" id="KW-1185">Reference proteome</keyword>
<evidence type="ECO:0000256" key="2">
    <source>
        <dbReference type="ARBA" id="ARBA00022741"/>
    </source>
</evidence>
<evidence type="ECO:0000313" key="8">
    <source>
        <dbReference type="Proteomes" id="UP001174909"/>
    </source>
</evidence>
<dbReference type="GO" id="GO:0005875">
    <property type="term" value="C:microtubule associated complex"/>
    <property type="evidence" value="ECO:0007669"/>
    <property type="project" value="TreeGrafter"/>
</dbReference>
<protein>
    <submittedName>
        <fullName evidence="7">Kinesin-like protein KIF21A</fullName>
    </submittedName>
</protein>
<feature type="domain" description="Kinesin motor" evidence="6">
    <location>
        <begin position="12"/>
        <end position="264"/>
    </location>
</feature>
<dbReference type="GO" id="GO:0007018">
    <property type="term" value="P:microtubule-based movement"/>
    <property type="evidence" value="ECO:0007669"/>
    <property type="project" value="InterPro"/>
</dbReference>
<gene>
    <name evidence="7" type="ORF">GBAR_LOCUS17813</name>
</gene>
<organism evidence="7 8">
    <name type="scientific">Geodia barretti</name>
    <name type="common">Barrett's horny sponge</name>
    <dbReference type="NCBI Taxonomy" id="519541"/>
    <lineage>
        <taxon>Eukaryota</taxon>
        <taxon>Metazoa</taxon>
        <taxon>Porifera</taxon>
        <taxon>Demospongiae</taxon>
        <taxon>Heteroscleromorpha</taxon>
        <taxon>Tetractinellida</taxon>
        <taxon>Astrophorina</taxon>
        <taxon>Geodiidae</taxon>
        <taxon>Geodia</taxon>
    </lineage>
</organism>
<dbReference type="EMBL" id="CASHTH010002531">
    <property type="protein sequence ID" value="CAI8031370.1"/>
    <property type="molecule type" value="Genomic_DNA"/>
</dbReference>
<dbReference type="SMART" id="SM00129">
    <property type="entry name" value="KISc"/>
    <property type="match status" value="1"/>
</dbReference>
<dbReference type="InterPro" id="IPR036961">
    <property type="entry name" value="Kinesin_motor_dom_sf"/>
</dbReference>
<evidence type="ECO:0000256" key="3">
    <source>
        <dbReference type="ARBA" id="ARBA00022840"/>
    </source>
</evidence>
<dbReference type="Proteomes" id="UP001174909">
    <property type="component" value="Unassembled WGS sequence"/>
</dbReference>
<dbReference type="GO" id="GO:0005524">
    <property type="term" value="F:ATP binding"/>
    <property type="evidence" value="ECO:0007669"/>
    <property type="project" value="UniProtKB-UniRule"/>
</dbReference>